<accession>A0A1U9K306</accession>
<dbReference type="InterPro" id="IPR011324">
    <property type="entry name" value="Cytotoxic_necrot_fac-like_cat"/>
</dbReference>
<dbReference type="GO" id="GO:0005507">
    <property type="term" value="F:copper ion binding"/>
    <property type="evidence" value="ECO:0007669"/>
    <property type="project" value="TreeGrafter"/>
</dbReference>
<dbReference type="InterPro" id="IPR003730">
    <property type="entry name" value="Cu_polyphenol_OxRdtase"/>
</dbReference>
<dbReference type="PANTHER" id="PTHR30616">
    <property type="entry name" value="UNCHARACTERIZED PROTEIN YFIH"/>
    <property type="match status" value="1"/>
</dbReference>
<dbReference type="STRING" id="643674.PAEH1_12425"/>
<dbReference type="Proteomes" id="UP000189369">
    <property type="component" value="Chromosome"/>
</dbReference>
<name>A0A1U9K306_9BURK</name>
<dbReference type="Pfam" id="PF02578">
    <property type="entry name" value="Cu-oxidase_4"/>
    <property type="match status" value="1"/>
</dbReference>
<dbReference type="GO" id="GO:0016787">
    <property type="term" value="F:hydrolase activity"/>
    <property type="evidence" value="ECO:0007669"/>
    <property type="project" value="UniProtKB-KW"/>
</dbReference>
<dbReference type="SUPFAM" id="SSF64438">
    <property type="entry name" value="CNF1/YfiH-like putative cysteine hydrolases"/>
    <property type="match status" value="1"/>
</dbReference>
<evidence type="ECO:0000256" key="9">
    <source>
        <dbReference type="ARBA" id="ARBA00049893"/>
    </source>
</evidence>
<evidence type="ECO:0000313" key="12">
    <source>
        <dbReference type="Proteomes" id="UP000189369"/>
    </source>
</evidence>
<dbReference type="GO" id="GO:0017061">
    <property type="term" value="F:S-methyl-5-thioadenosine phosphorylase activity"/>
    <property type="evidence" value="ECO:0007669"/>
    <property type="project" value="UniProtKB-EC"/>
</dbReference>
<dbReference type="CDD" id="cd16833">
    <property type="entry name" value="YfiH"/>
    <property type="match status" value="1"/>
</dbReference>
<dbReference type="PANTHER" id="PTHR30616:SF2">
    <property type="entry name" value="PURINE NUCLEOSIDE PHOSPHORYLASE LACC1"/>
    <property type="match status" value="1"/>
</dbReference>
<comment type="catalytic activity">
    <reaction evidence="1">
        <text>inosine + phosphate = alpha-D-ribose 1-phosphate + hypoxanthine</text>
        <dbReference type="Rhea" id="RHEA:27646"/>
        <dbReference type="ChEBI" id="CHEBI:17368"/>
        <dbReference type="ChEBI" id="CHEBI:17596"/>
        <dbReference type="ChEBI" id="CHEBI:43474"/>
        <dbReference type="ChEBI" id="CHEBI:57720"/>
        <dbReference type="EC" id="2.4.2.1"/>
    </reaction>
    <physiologicalReaction direction="left-to-right" evidence="1">
        <dbReference type="Rhea" id="RHEA:27647"/>
    </physiologicalReaction>
</comment>
<evidence type="ECO:0000256" key="5">
    <source>
        <dbReference type="ARBA" id="ARBA00022801"/>
    </source>
</evidence>
<evidence type="ECO:0000256" key="1">
    <source>
        <dbReference type="ARBA" id="ARBA00000553"/>
    </source>
</evidence>
<comment type="catalytic activity">
    <reaction evidence="7">
        <text>adenosine + H2O + H(+) = inosine + NH4(+)</text>
        <dbReference type="Rhea" id="RHEA:24408"/>
        <dbReference type="ChEBI" id="CHEBI:15377"/>
        <dbReference type="ChEBI" id="CHEBI:15378"/>
        <dbReference type="ChEBI" id="CHEBI:16335"/>
        <dbReference type="ChEBI" id="CHEBI:17596"/>
        <dbReference type="ChEBI" id="CHEBI:28938"/>
        <dbReference type="EC" id="3.5.4.4"/>
    </reaction>
    <physiologicalReaction direction="left-to-right" evidence="7">
        <dbReference type="Rhea" id="RHEA:24409"/>
    </physiologicalReaction>
</comment>
<keyword evidence="4" id="KW-0479">Metal-binding</keyword>
<comment type="catalytic activity">
    <reaction evidence="8">
        <text>adenosine + phosphate = alpha-D-ribose 1-phosphate + adenine</text>
        <dbReference type="Rhea" id="RHEA:27642"/>
        <dbReference type="ChEBI" id="CHEBI:16335"/>
        <dbReference type="ChEBI" id="CHEBI:16708"/>
        <dbReference type="ChEBI" id="CHEBI:43474"/>
        <dbReference type="ChEBI" id="CHEBI:57720"/>
        <dbReference type="EC" id="2.4.2.1"/>
    </reaction>
    <physiologicalReaction direction="left-to-right" evidence="8">
        <dbReference type="Rhea" id="RHEA:27643"/>
    </physiologicalReaction>
</comment>
<keyword evidence="3" id="KW-0808">Transferase</keyword>
<evidence type="ECO:0000313" key="11">
    <source>
        <dbReference type="EMBL" id="AQS52402.1"/>
    </source>
</evidence>
<evidence type="ECO:0000256" key="7">
    <source>
        <dbReference type="ARBA" id="ARBA00047989"/>
    </source>
</evidence>
<organism evidence="11 12">
    <name type="scientific">Paenalcaligenes hominis</name>
    <dbReference type="NCBI Taxonomy" id="643674"/>
    <lineage>
        <taxon>Bacteria</taxon>
        <taxon>Pseudomonadati</taxon>
        <taxon>Pseudomonadota</taxon>
        <taxon>Betaproteobacteria</taxon>
        <taxon>Burkholderiales</taxon>
        <taxon>Alcaligenaceae</taxon>
        <taxon>Paenalcaligenes</taxon>
    </lineage>
</organism>
<evidence type="ECO:0000256" key="2">
    <source>
        <dbReference type="ARBA" id="ARBA00007353"/>
    </source>
</evidence>
<dbReference type="KEGG" id="phn:PAEH1_12425"/>
<reference evidence="11 12" key="1">
    <citation type="submission" date="2017-01" db="EMBL/GenBank/DDBJ databases">
        <title>Complete Genome Sequence of Paenalcaligenes hominis, Isolated from a paraplegic Patient with neurogenic bladder.</title>
        <authorList>
            <person name="Mukhopadhyay R."/>
            <person name="Joaquin J."/>
            <person name="Hogue R."/>
            <person name="Kilaru A."/>
            <person name="Jospin G."/>
            <person name="Mars K."/>
            <person name="Eisen J.A."/>
            <person name="Chaturvedi V."/>
        </authorList>
    </citation>
    <scope>NUCLEOTIDE SEQUENCE [LARGE SCALE GENOMIC DNA]</scope>
    <source>
        <strain evidence="11 12">15S00501</strain>
    </source>
</reference>
<proteinExistence type="inferred from homology"/>
<dbReference type="Gene3D" id="3.60.140.10">
    <property type="entry name" value="CNF1/YfiH-like putative cysteine hydrolases"/>
    <property type="match status" value="1"/>
</dbReference>
<keyword evidence="6" id="KW-0862">Zinc</keyword>
<sequence length="251" mass="28293">MPRNLNWPNVARCALFHDSDSWGYSQGPWRGLNLGQHCGDNPIHVAQNRALLRSHLPNTPHWVQQVHGTDLYYATGAGAHEAAWHDAPRADAMWTDQKNTVLAILTADCLPIVITDDRAQVIGVAHAGWRGLAGGVLQRLFTKLQSQSDSSAQWRAWIGPAISQAHFEVGAEVYETFLRVHTDLAAYFIYDQASQRYWADLPRIARYLLNQCNSTMQVHVSHACTYAETENYYSYRRHNLTGRIATIAWLG</sequence>
<evidence type="ECO:0000256" key="10">
    <source>
        <dbReference type="RuleBase" id="RU361274"/>
    </source>
</evidence>
<comment type="catalytic activity">
    <reaction evidence="9">
        <text>S-methyl-5'-thioadenosine + phosphate = 5-(methylsulfanyl)-alpha-D-ribose 1-phosphate + adenine</text>
        <dbReference type="Rhea" id="RHEA:11852"/>
        <dbReference type="ChEBI" id="CHEBI:16708"/>
        <dbReference type="ChEBI" id="CHEBI:17509"/>
        <dbReference type="ChEBI" id="CHEBI:43474"/>
        <dbReference type="ChEBI" id="CHEBI:58533"/>
        <dbReference type="EC" id="2.4.2.28"/>
    </reaction>
    <physiologicalReaction direction="left-to-right" evidence="9">
        <dbReference type="Rhea" id="RHEA:11853"/>
    </physiologicalReaction>
</comment>
<dbReference type="NCBIfam" id="TIGR00726">
    <property type="entry name" value="peptidoglycan editing factor PgeF"/>
    <property type="match status" value="1"/>
</dbReference>
<evidence type="ECO:0000256" key="4">
    <source>
        <dbReference type="ARBA" id="ARBA00022723"/>
    </source>
</evidence>
<comment type="similarity">
    <text evidence="2 10">Belongs to the purine nucleoside phosphorylase YfiH/LACC1 family.</text>
</comment>
<protein>
    <recommendedName>
        <fullName evidence="10">Purine nucleoside phosphorylase</fullName>
    </recommendedName>
</protein>
<dbReference type="EMBL" id="CP019697">
    <property type="protein sequence ID" value="AQS52402.1"/>
    <property type="molecule type" value="Genomic_DNA"/>
</dbReference>
<keyword evidence="5" id="KW-0378">Hydrolase</keyword>
<dbReference type="AlphaFoldDB" id="A0A1U9K306"/>
<evidence type="ECO:0000256" key="3">
    <source>
        <dbReference type="ARBA" id="ARBA00022679"/>
    </source>
</evidence>
<gene>
    <name evidence="11" type="ORF">PAEH1_12425</name>
</gene>
<evidence type="ECO:0000256" key="8">
    <source>
        <dbReference type="ARBA" id="ARBA00048968"/>
    </source>
</evidence>
<dbReference type="InterPro" id="IPR038371">
    <property type="entry name" value="Cu_polyphenol_OxRdtase_sf"/>
</dbReference>
<evidence type="ECO:0000256" key="6">
    <source>
        <dbReference type="ARBA" id="ARBA00022833"/>
    </source>
</evidence>